<name>A0A357VR56_9THEO</name>
<keyword evidence="4 5" id="KW-0975">Bacterial flagellum</keyword>
<accession>A0A357VR56</accession>
<evidence type="ECO:0000313" key="9">
    <source>
        <dbReference type="Proteomes" id="UP000264445"/>
    </source>
</evidence>
<evidence type="ECO:0000256" key="4">
    <source>
        <dbReference type="ARBA" id="ARBA00023143"/>
    </source>
</evidence>
<dbReference type="GO" id="GO:0009424">
    <property type="term" value="C:bacterial-type flagellum hook"/>
    <property type="evidence" value="ECO:0007669"/>
    <property type="project" value="UniProtKB-UniRule"/>
</dbReference>
<gene>
    <name evidence="8" type="ORF">DEA61_11680</name>
</gene>
<evidence type="ECO:0000256" key="1">
    <source>
        <dbReference type="ARBA" id="ARBA00009764"/>
    </source>
</evidence>
<dbReference type="Pfam" id="PF07195">
    <property type="entry name" value="FliD_C"/>
    <property type="match status" value="1"/>
</dbReference>
<comment type="function">
    <text evidence="5">Required for morphogenesis and for the elongation of the flagellar filament by facilitating polymerization of the flagellin monomers at the tip of growing filament. Forms a capping structure, which prevents flagellin subunits (transported through the central channel of the flagellum) from leaking out without polymerization at the distal end.</text>
</comment>
<dbReference type="GO" id="GO:0009421">
    <property type="term" value="C:bacterial-type flagellum filament cap"/>
    <property type="evidence" value="ECO:0007669"/>
    <property type="project" value="InterPro"/>
</dbReference>
<evidence type="ECO:0000256" key="2">
    <source>
        <dbReference type="ARBA" id="ARBA00011255"/>
    </source>
</evidence>
<evidence type="ECO:0000256" key="3">
    <source>
        <dbReference type="ARBA" id="ARBA00023054"/>
    </source>
</evidence>
<feature type="domain" description="Flagellar hook-associated protein 2 N-terminal" evidence="6">
    <location>
        <begin position="22"/>
        <end position="119"/>
    </location>
</feature>
<comment type="similarity">
    <text evidence="1 5">Belongs to the FliD family.</text>
</comment>
<dbReference type="RefSeq" id="WP_009610434.1">
    <property type="nucleotide sequence ID" value="NZ_DOLB01000169.1"/>
</dbReference>
<keyword evidence="8" id="KW-0969">Cilium</keyword>
<keyword evidence="3" id="KW-0175">Coiled coil</keyword>
<dbReference type="InterPro" id="IPR010809">
    <property type="entry name" value="FliD_C"/>
</dbReference>
<dbReference type="InterPro" id="IPR010810">
    <property type="entry name" value="Flagellin_hook_IN_motif"/>
</dbReference>
<dbReference type="GO" id="GO:0005576">
    <property type="term" value="C:extracellular region"/>
    <property type="evidence" value="ECO:0007669"/>
    <property type="project" value="UniProtKB-SubCell"/>
</dbReference>
<comment type="subcellular location">
    <subcellularLocation>
        <location evidence="5">Secreted</location>
    </subcellularLocation>
    <subcellularLocation>
        <location evidence="5">Bacterial flagellum</location>
    </subcellularLocation>
</comment>
<feature type="domain" description="Flagellar hook-associated protein 2 C-terminal" evidence="7">
    <location>
        <begin position="336"/>
        <end position="605"/>
    </location>
</feature>
<dbReference type="InterPro" id="IPR003481">
    <property type="entry name" value="FliD_N"/>
</dbReference>
<protein>
    <recommendedName>
        <fullName evidence="5">Flagellar hook-associated protein 2</fullName>
        <shortName evidence="5">HAP2</shortName>
    </recommendedName>
    <alternativeName>
        <fullName evidence="5">Flagellar cap protein</fullName>
    </alternativeName>
</protein>
<keyword evidence="5" id="KW-0964">Secreted</keyword>
<comment type="caution">
    <text evidence="8">The sequence shown here is derived from an EMBL/GenBank/DDBJ whole genome shotgun (WGS) entry which is preliminary data.</text>
</comment>
<dbReference type="Pfam" id="PF07196">
    <property type="entry name" value="Flagellin_IN"/>
    <property type="match status" value="2"/>
</dbReference>
<dbReference type="PANTHER" id="PTHR30288:SF0">
    <property type="entry name" value="FLAGELLAR HOOK-ASSOCIATED PROTEIN 2"/>
    <property type="match status" value="1"/>
</dbReference>
<dbReference type="PANTHER" id="PTHR30288">
    <property type="entry name" value="FLAGELLAR CAP/ASSEMBLY PROTEIN FLID"/>
    <property type="match status" value="1"/>
</dbReference>
<keyword evidence="8" id="KW-0966">Cell projection</keyword>
<keyword evidence="8" id="KW-0282">Flagellum</keyword>
<dbReference type="GO" id="GO:0007155">
    <property type="term" value="P:cell adhesion"/>
    <property type="evidence" value="ECO:0007669"/>
    <property type="project" value="InterPro"/>
</dbReference>
<dbReference type="InterPro" id="IPR040026">
    <property type="entry name" value="FliD"/>
</dbReference>
<dbReference type="Proteomes" id="UP000264445">
    <property type="component" value="Unassembled WGS sequence"/>
</dbReference>
<dbReference type="Pfam" id="PF02465">
    <property type="entry name" value="FliD_N"/>
    <property type="match status" value="1"/>
</dbReference>
<organism evidence="8 9">
    <name type="scientific">Caldanaerobacter subterraneus</name>
    <dbReference type="NCBI Taxonomy" id="911092"/>
    <lineage>
        <taxon>Bacteria</taxon>
        <taxon>Bacillati</taxon>
        <taxon>Bacillota</taxon>
        <taxon>Clostridia</taxon>
        <taxon>Thermoanaerobacterales</taxon>
        <taxon>Thermoanaerobacteraceae</taxon>
        <taxon>Caldanaerobacter</taxon>
    </lineage>
</organism>
<dbReference type="GO" id="GO:0071973">
    <property type="term" value="P:bacterial-type flagellum-dependent cell motility"/>
    <property type="evidence" value="ECO:0007669"/>
    <property type="project" value="TreeGrafter"/>
</dbReference>
<proteinExistence type="inferred from homology"/>
<evidence type="ECO:0000259" key="7">
    <source>
        <dbReference type="Pfam" id="PF07195"/>
    </source>
</evidence>
<reference evidence="8 9" key="1">
    <citation type="journal article" date="2018" name="Nat. Biotechnol.">
        <title>A standardized bacterial taxonomy based on genome phylogeny substantially revises the tree of life.</title>
        <authorList>
            <person name="Parks D.H."/>
            <person name="Chuvochina M."/>
            <person name="Waite D.W."/>
            <person name="Rinke C."/>
            <person name="Skarshewski A."/>
            <person name="Chaumeil P.A."/>
            <person name="Hugenholtz P."/>
        </authorList>
    </citation>
    <scope>NUCLEOTIDE SEQUENCE [LARGE SCALE GENOMIC DNA]</scope>
    <source>
        <strain evidence="8">UBA12544</strain>
    </source>
</reference>
<evidence type="ECO:0000313" key="8">
    <source>
        <dbReference type="EMBL" id="HBT50407.1"/>
    </source>
</evidence>
<dbReference type="AlphaFoldDB" id="A0A357VR56"/>
<comment type="subunit">
    <text evidence="2 5">Homopentamer.</text>
</comment>
<sequence>MDPIGMNSYNVSNLLRIGGLATGLDTDSIVKQLMKVASLPLDKLNQQKQWYQWQQEDLRDINAKLMNLRNNVVASLRLQGTFMAKTVTSSNPSVATATAGANAVNGTYTLSVTQLATAAATASTDRIGAYYIDSDNKIQYNALNTTGSDITLKLRNKDGTTFSDIIIPKDANINNVISAINSASKSTGIVATYDQNLDRLFLVSNVTGDNSLIDFSGTDVIGINFLSSKLKLPITKASTAQLGLGGATGVVTTSDITFKLNNEPITVKANATVQDFVDAINLNSSTVQASYDSASDRIILTAKQGYSIDFSGTDANGISFLNDTLKFTVSSPLAKGQDAIFTFNGVQITSSTNNVTVAGINVTLTGTTASGQNITLTVSTDVDKIYNTIKNFVDTYNDVITQMYTKLTEKRYYDYPPLTDEQKQAMKENDIKLWEEKARSGDLANDETLMRAYYSLRQVVSSTVSGVGSLSSIGITTGQWYEGGKLYIDEAKLKDAIANNLDKVMQIFTGVYSSDGTTLVSKGIAQQLYGYFENGTFKEGVLGTAINAITRKAGSSTQLYDNSFIGNRIREIDDRIAEMQKRLKDLEDRYYRQFTQLEIFVGQMNTQSAWLNQQIGIMTK</sequence>
<evidence type="ECO:0000259" key="6">
    <source>
        <dbReference type="Pfam" id="PF02465"/>
    </source>
</evidence>
<evidence type="ECO:0000256" key="5">
    <source>
        <dbReference type="RuleBase" id="RU362066"/>
    </source>
</evidence>
<dbReference type="EMBL" id="DOLB01000169">
    <property type="protein sequence ID" value="HBT50407.1"/>
    <property type="molecule type" value="Genomic_DNA"/>
</dbReference>